<dbReference type="InterPro" id="IPR013525">
    <property type="entry name" value="ABC2_TM"/>
</dbReference>
<evidence type="ECO:0000313" key="14">
    <source>
        <dbReference type="EMBL" id="KOO36063.1"/>
    </source>
</evidence>
<feature type="region of interest" description="Disordered" evidence="10">
    <location>
        <begin position="208"/>
        <end position="237"/>
    </location>
</feature>
<keyword evidence="8 11" id="KW-1133">Transmembrane helix</keyword>
<dbReference type="Pfam" id="PF00005">
    <property type="entry name" value="ABC_tran"/>
    <property type="match status" value="2"/>
</dbReference>
<evidence type="ECO:0000259" key="13">
    <source>
        <dbReference type="PROSITE" id="PS50893"/>
    </source>
</evidence>
<evidence type="ECO:0000256" key="7">
    <source>
        <dbReference type="ARBA" id="ARBA00022840"/>
    </source>
</evidence>
<dbReference type="GO" id="GO:0005319">
    <property type="term" value="F:lipid transporter activity"/>
    <property type="evidence" value="ECO:0007669"/>
    <property type="project" value="TreeGrafter"/>
</dbReference>
<evidence type="ECO:0000256" key="11">
    <source>
        <dbReference type="SAM" id="Phobius"/>
    </source>
</evidence>
<evidence type="ECO:0000313" key="15">
    <source>
        <dbReference type="Proteomes" id="UP000037460"/>
    </source>
</evidence>
<dbReference type="PROSITE" id="PS00211">
    <property type="entry name" value="ABC_TRANSPORTER_1"/>
    <property type="match status" value="2"/>
</dbReference>
<dbReference type="Gene3D" id="3.40.50.300">
    <property type="entry name" value="P-loop containing nucleotide triphosphate hydrolases"/>
    <property type="match status" value="2"/>
</dbReference>
<feature type="transmembrane region" description="Helical" evidence="11">
    <location>
        <begin position="1214"/>
        <end position="1238"/>
    </location>
</feature>
<evidence type="ECO:0000256" key="1">
    <source>
        <dbReference type="ARBA" id="ARBA00004141"/>
    </source>
</evidence>
<feature type="region of interest" description="Disordered" evidence="10">
    <location>
        <begin position="119"/>
        <end position="152"/>
    </location>
</feature>
<dbReference type="FunFam" id="1.10.10.790:FF:000002">
    <property type="entry name" value="Splicing factor 3A subunit 1"/>
    <property type="match status" value="1"/>
</dbReference>
<dbReference type="SUPFAM" id="SSF52540">
    <property type="entry name" value="P-loop containing nucleoside triphosphate hydrolases"/>
    <property type="match status" value="2"/>
</dbReference>
<feature type="transmembrane region" description="Helical" evidence="11">
    <location>
        <begin position="737"/>
        <end position="761"/>
    </location>
</feature>
<dbReference type="Pfam" id="PF12698">
    <property type="entry name" value="ABC2_membrane_3"/>
    <property type="match status" value="2"/>
</dbReference>
<sequence>MAFGMCMGMLGTMGSAPPLKRAASVELSRAGSEELKAISEAISEEPPEELKTIIDKTATFVARNGPDFEMRIKNEQDHAKFSFLHANDPFHSYYRSKLADLKVPKHVLVAQVVPDEEIEEISGSGASSKEIEEIAGSGASSKPPQSSEEELLEQKTDLIKRKLGLSGNVPAVATTAAQQLGVDATAKTTAAVINECYQQILSAKAIPQAGEGAPRQPASTSTRHRRDRGVSEETEETEAPEVSLGVCCTLLRRKEALLKANRCCSSVFEILIPIFLSAIVLVGALVSEIEMFPTELFVPDNSTIAFRDLQGLLPDMTFNSFTSFASLPTFVPPLPLFLAYNAMFTSAFPKPTEWVDGFNPYDGSYLAVAPDTPEVRAFVQSVVSPAPRGWMIDPTNMVGASVHASLKHVSMITNRDFNISNFGHQPLEVRYLPSDEALEVLARARGAIWAGLVFTSIPVDGVGTWEYKLRYNASLLPQANSRFDRFPGQGTSSALSKQFFQYYRSGFLSLQAAINERILLINTRVNSTISAVEDDVLPYGMPFPVLENKLNSFFAFAGNLVGLVCVLAYLIPVSTTLRTLVLEKESKLREQLLMMGVTLPAYYGSVLTTFGASFAIIAAISGVIISIGCFTHSSPGIVAILFILFALASLAFTLAISSLFRNSRVAALAGPLIFFLTAQFYNVFLERGELQEGMNGAKALTSLFPAMGFYLGASLMAKYEGTQIGITASNFATAGGGFSVANSIAILFFDIWLWLFIAWYLDQVMPSDYGLQQRPWFLCSPSYWCGDKNEPLALRALIANDANRPLAVEPIDEPMGARGVVVQGLRKVWPPRRVAVESLDMEMRSGQITSLLGANGAGKTTTISMLTGLMPPTSGNATIDGLSITSHMATIRYSLGVCPQQNVLFDQLTPVQHLSLYGAIKGLEGAALRETIDLLISKVMLSERKDVQARNLSGGQKRKLCLAISLIGGAKTIFLDEPTSGMDPHSRRSIWALLREQREGRTIVLTTHFLDEAEILSDRIAIMAEGKLKCVGSPLFLKEHLGTGYALTITKTMVAASAKFDKEMLLTFVKKHVPLATLQSETKREASVRLPGDKLSMFQSLFEELDKNFRQLGIDDYGATCTTLEDVFLKINENALQRLEDQKESHNDANLQKAHNDARLEIPPPKGELMKGAKSSPDSRAAPQVLAPMSQTGATMHVYSGLVAKRRIAARRDCYTTCCMICFPVSLVIGALALLGVAGRITAIPDPVALLPDPLFPNGFGGDIPRPVPLTVPKGNLAETLLPQLAEGVCRKKGCGWMGLQYRANSTRNGFLEVTQEMEAYVLANPSEARPAAMAWSPGVRIPPAPTSYKDVGPYCGDAYCASLSSGDAYCASLSTPGPCPATSNSSVSVVTLMHNATNWHSMPILINTLYDALLLQATGGASTITGYTQDLPLDDASKAYIDSFIAVFAAILIMVPYSFVGATFVTPLVREKESGSKEMQFICGVGTVTYWFASWTWDLCMYLIIELASFIVFIIFNREEFIGTPEAFWGTILILLGFGWSVLGLSSMVSFYFKTPSNALIVMIAFHFLTGFGMVVADFILANIESTKEIIKGLRHFFRIFPAYCLGQGFVTLATRKSTKAISALIPGLPSIPTPGLYEWDQLGAIIFYLFVTGLIFGLATLGFQYGSSYVALRQRMSVSGGLAAATGSTSTTEQSALEDDSVIEERRRVDAGDTKDSMLVLSHMRKVFTGVSVNRKTTQKIAVRDLSLRIDAGECFGFLGVNGAGKSTTFSMLTGTLVPTSGDATLNGMSILSEQEKIRRLVGYCSQHDTLEHLLTARETLRMYARIKKVDPAIIEFEVDQLIKDLDLGKFADKPAGTYSGGNKRKLCVGISLIGNPQLVLLDEPSSGMDAASKRFLWTLIKRRTAQ</sequence>
<comment type="caution">
    <text evidence="14">The sequence shown here is derived from an EMBL/GenBank/DDBJ whole genome shotgun (WGS) entry which is preliminary data.</text>
</comment>
<feature type="transmembrane region" description="Helical" evidence="11">
    <location>
        <begin position="666"/>
        <end position="685"/>
    </location>
</feature>
<feature type="region of interest" description="Disordered" evidence="10">
    <location>
        <begin position="1160"/>
        <end position="1181"/>
    </location>
</feature>
<dbReference type="OrthoDB" id="10255969at2759"/>
<dbReference type="InterPro" id="IPR027417">
    <property type="entry name" value="P-loop_NTPase"/>
</dbReference>
<dbReference type="CDD" id="cd03263">
    <property type="entry name" value="ABC_subfamily_A"/>
    <property type="match status" value="2"/>
</dbReference>
<dbReference type="GO" id="GO:0006396">
    <property type="term" value="P:RNA processing"/>
    <property type="evidence" value="ECO:0007669"/>
    <property type="project" value="InterPro"/>
</dbReference>
<keyword evidence="15" id="KW-1185">Reference proteome</keyword>
<dbReference type="GO" id="GO:0016887">
    <property type="term" value="F:ATP hydrolysis activity"/>
    <property type="evidence" value="ECO:0007669"/>
    <property type="project" value="InterPro"/>
</dbReference>
<keyword evidence="5" id="KW-0677">Repeat</keyword>
<dbReference type="SMART" id="SM00382">
    <property type="entry name" value="AAA"/>
    <property type="match status" value="2"/>
</dbReference>
<dbReference type="PANTHER" id="PTHR19229:SF36">
    <property type="entry name" value="ATP-BINDING CASSETTE SUB-FAMILY A MEMBER 2"/>
    <property type="match status" value="1"/>
</dbReference>
<dbReference type="InterPro" id="IPR000061">
    <property type="entry name" value="Surp"/>
</dbReference>
<feature type="domain" description="SURP motif" evidence="12">
    <location>
        <begin position="53"/>
        <end position="94"/>
    </location>
</feature>
<evidence type="ECO:0000256" key="5">
    <source>
        <dbReference type="ARBA" id="ARBA00022737"/>
    </source>
</evidence>
<dbReference type="Proteomes" id="UP000037460">
    <property type="component" value="Unassembled WGS sequence"/>
</dbReference>
<keyword evidence="6" id="KW-0547">Nucleotide-binding</keyword>
<feature type="transmembrane region" description="Helical" evidence="11">
    <location>
        <begin position="1529"/>
        <end position="1554"/>
    </location>
</feature>
<dbReference type="PROSITE" id="PS50128">
    <property type="entry name" value="SURP"/>
    <property type="match status" value="1"/>
</dbReference>
<keyword evidence="4 11" id="KW-0812">Transmembrane</keyword>
<feature type="transmembrane region" description="Helical" evidence="11">
    <location>
        <begin position="1560"/>
        <end position="1585"/>
    </location>
</feature>
<dbReference type="PROSITE" id="PS50893">
    <property type="entry name" value="ABC_TRANSPORTER_2"/>
    <property type="match status" value="1"/>
</dbReference>
<dbReference type="PANTHER" id="PTHR19229">
    <property type="entry name" value="ATP-BINDING CASSETTE TRANSPORTER SUBFAMILY A ABCA"/>
    <property type="match status" value="1"/>
</dbReference>
<dbReference type="Pfam" id="PF01805">
    <property type="entry name" value="Surp"/>
    <property type="match status" value="1"/>
</dbReference>
<comment type="subcellular location">
    <subcellularLocation>
        <location evidence="1">Membrane</location>
        <topology evidence="1">Multi-pass membrane protein</topology>
    </subcellularLocation>
</comment>
<reference evidence="15" key="1">
    <citation type="journal article" date="2015" name="PLoS Genet.">
        <title>Genome Sequence and Transcriptome Analyses of Chrysochromulina tobin: Metabolic Tools for Enhanced Algal Fitness in the Prominent Order Prymnesiales (Haptophyceae).</title>
        <authorList>
            <person name="Hovde B.T."/>
            <person name="Deodato C.R."/>
            <person name="Hunsperger H.M."/>
            <person name="Ryken S.A."/>
            <person name="Yost W."/>
            <person name="Jha R.K."/>
            <person name="Patterson J."/>
            <person name="Monnat R.J. Jr."/>
            <person name="Barlow S.B."/>
            <person name="Starkenburg S.R."/>
            <person name="Cattolico R.A."/>
        </authorList>
    </citation>
    <scope>NUCLEOTIDE SEQUENCE</scope>
    <source>
        <strain evidence="15">CCMP291</strain>
    </source>
</reference>
<feature type="transmembrane region" description="Helical" evidence="11">
    <location>
        <begin position="637"/>
        <end position="660"/>
    </location>
</feature>
<evidence type="ECO:0000256" key="10">
    <source>
        <dbReference type="SAM" id="MobiDB-lite"/>
    </source>
</evidence>
<dbReference type="InterPro" id="IPR003593">
    <property type="entry name" value="AAA+_ATPase"/>
</dbReference>
<accession>A0A0M0KCC2</accession>
<dbReference type="GO" id="GO:0005524">
    <property type="term" value="F:ATP binding"/>
    <property type="evidence" value="ECO:0007669"/>
    <property type="project" value="UniProtKB-KW"/>
</dbReference>
<evidence type="ECO:0000256" key="4">
    <source>
        <dbReference type="ARBA" id="ARBA00022692"/>
    </source>
</evidence>
<evidence type="ECO:0000256" key="3">
    <source>
        <dbReference type="ARBA" id="ARBA00022448"/>
    </source>
</evidence>
<evidence type="ECO:0000259" key="12">
    <source>
        <dbReference type="PROSITE" id="PS50128"/>
    </source>
</evidence>
<dbReference type="FunFam" id="3.40.50.300:FF:000298">
    <property type="entry name" value="ATP-binding cassette sub-family A member 12"/>
    <property type="match status" value="1"/>
</dbReference>
<feature type="transmembrane region" description="Helical" evidence="11">
    <location>
        <begin position="1445"/>
        <end position="1467"/>
    </location>
</feature>
<gene>
    <name evidence="14" type="ORF">Ctob_015398</name>
</gene>
<comment type="similarity">
    <text evidence="2">Belongs to the ABC transporter superfamily. ABCA family.</text>
</comment>
<dbReference type="EMBL" id="JWZX01000646">
    <property type="protein sequence ID" value="KOO36063.1"/>
    <property type="molecule type" value="Genomic_DNA"/>
</dbReference>
<keyword evidence="9 11" id="KW-0472">Membrane</keyword>
<feature type="transmembrane region" description="Helical" evidence="11">
    <location>
        <begin position="697"/>
        <end position="717"/>
    </location>
</feature>
<evidence type="ECO:0000256" key="6">
    <source>
        <dbReference type="ARBA" id="ARBA00022741"/>
    </source>
</evidence>
<feature type="non-terminal residue" evidence="14">
    <location>
        <position position="1909"/>
    </location>
</feature>
<feature type="transmembrane region" description="Helical" evidence="11">
    <location>
        <begin position="601"/>
        <end position="625"/>
    </location>
</feature>
<feature type="transmembrane region" description="Helical" evidence="11">
    <location>
        <begin position="550"/>
        <end position="571"/>
    </location>
</feature>
<protein>
    <submittedName>
        <fullName evidence="14">ATP-binding cassette sub-family a member 3-like protein</fullName>
    </submittedName>
</protein>
<dbReference type="GO" id="GO:0003723">
    <property type="term" value="F:RNA binding"/>
    <property type="evidence" value="ECO:0007669"/>
    <property type="project" value="InterPro"/>
</dbReference>
<feature type="transmembrane region" description="Helical" evidence="11">
    <location>
        <begin position="1500"/>
        <end position="1517"/>
    </location>
</feature>
<organism evidence="14 15">
    <name type="scientific">Chrysochromulina tobinii</name>
    <dbReference type="NCBI Taxonomy" id="1460289"/>
    <lineage>
        <taxon>Eukaryota</taxon>
        <taxon>Haptista</taxon>
        <taxon>Haptophyta</taxon>
        <taxon>Prymnesiophyceae</taxon>
        <taxon>Prymnesiales</taxon>
        <taxon>Chrysochromulinaceae</taxon>
        <taxon>Chrysochromulina</taxon>
    </lineage>
</organism>
<dbReference type="SMART" id="SM00648">
    <property type="entry name" value="SWAP"/>
    <property type="match status" value="1"/>
</dbReference>
<evidence type="ECO:0000256" key="9">
    <source>
        <dbReference type="ARBA" id="ARBA00023136"/>
    </source>
</evidence>
<dbReference type="GO" id="GO:0140359">
    <property type="term" value="F:ABC-type transporter activity"/>
    <property type="evidence" value="ECO:0007669"/>
    <property type="project" value="InterPro"/>
</dbReference>
<dbReference type="InterPro" id="IPR035967">
    <property type="entry name" value="SWAP/Surp_sf"/>
</dbReference>
<keyword evidence="3" id="KW-0813">Transport</keyword>
<name>A0A0M0KCC2_9EUKA</name>
<dbReference type="GO" id="GO:0016020">
    <property type="term" value="C:membrane"/>
    <property type="evidence" value="ECO:0007669"/>
    <property type="project" value="UniProtKB-SubCell"/>
</dbReference>
<feature type="transmembrane region" description="Helical" evidence="11">
    <location>
        <begin position="1597"/>
        <end position="1616"/>
    </location>
</feature>
<feature type="transmembrane region" description="Helical" evidence="11">
    <location>
        <begin position="1647"/>
        <end position="1668"/>
    </location>
</feature>
<dbReference type="Gene3D" id="1.10.10.790">
    <property type="entry name" value="Surp module"/>
    <property type="match status" value="1"/>
</dbReference>
<dbReference type="InterPro" id="IPR026082">
    <property type="entry name" value="ABCA"/>
</dbReference>
<proteinExistence type="inferred from homology"/>
<feature type="domain" description="ABC transporter" evidence="13">
    <location>
        <begin position="820"/>
        <end position="1050"/>
    </location>
</feature>
<dbReference type="InterPro" id="IPR017871">
    <property type="entry name" value="ABC_transporter-like_CS"/>
</dbReference>
<evidence type="ECO:0000256" key="2">
    <source>
        <dbReference type="ARBA" id="ARBA00008869"/>
    </source>
</evidence>
<dbReference type="InterPro" id="IPR003439">
    <property type="entry name" value="ABC_transporter-like_ATP-bd"/>
</dbReference>
<keyword evidence="7 14" id="KW-0067">ATP-binding</keyword>
<evidence type="ECO:0000256" key="8">
    <source>
        <dbReference type="ARBA" id="ARBA00022989"/>
    </source>
</evidence>
<dbReference type="SUPFAM" id="SSF109905">
    <property type="entry name" value="Surp module (SWAP domain)"/>
    <property type="match status" value="1"/>
</dbReference>